<dbReference type="Gene3D" id="2.40.160.20">
    <property type="match status" value="1"/>
</dbReference>
<dbReference type="EMBL" id="UOEF01000272">
    <property type="protein sequence ID" value="VAV98504.1"/>
    <property type="molecule type" value="Genomic_DNA"/>
</dbReference>
<dbReference type="AlphaFoldDB" id="A0A3B0RX73"/>
<proteinExistence type="predicted"/>
<protein>
    <recommendedName>
        <fullName evidence="2">Outer membrane protein beta-barrel domain-containing protein</fullName>
    </recommendedName>
</protein>
<dbReference type="SUPFAM" id="SSF56925">
    <property type="entry name" value="OMPA-like"/>
    <property type="match status" value="1"/>
</dbReference>
<evidence type="ECO:0000256" key="1">
    <source>
        <dbReference type="ARBA" id="ARBA00022729"/>
    </source>
</evidence>
<dbReference type="InterPro" id="IPR011250">
    <property type="entry name" value="OMP/PagP_B-barrel"/>
</dbReference>
<gene>
    <name evidence="3" type="ORF">MNBD_ALPHA04-1050</name>
</gene>
<name>A0A3B0RX73_9ZZZZ</name>
<organism evidence="3">
    <name type="scientific">hydrothermal vent metagenome</name>
    <dbReference type="NCBI Taxonomy" id="652676"/>
    <lineage>
        <taxon>unclassified sequences</taxon>
        <taxon>metagenomes</taxon>
        <taxon>ecological metagenomes</taxon>
    </lineage>
</organism>
<sequence>MVKYKYAMVIGAMVISSPVLAEDNITGPYVALGGGWTQYSLDIKDKDDKTIDRFRKGAAIAQISAGYDFALGGPFRAGVEIEAGRTLKSVNQQIATGVDVNLKSRWAVGASLRFGVMAGSNTLIFGRSGYSGERFKTTTSGVNVTGGPLVKTDTRHQVELFYGGGIEHKISDNLRLRVEYRNSGAIRRQSVLGGLVLKF</sequence>
<evidence type="ECO:0000259" key="2">
    <source>
        <dbReference type="Pfam" id="PF13505"/>
    </source>
</evidence>
<dbReference type="Pfam" id="PF13505">
    <property type="entry name" value="OMP_b-brl"/>
    <property type="match status" value="1"/>
</dbReference>
<feature type="domain" description="Outer membrane protein beta-barrel" evidence="2">
    <location>
        <begin position="9"/>
        <end position="183"/>
    </location>
</feature>
<dbReference type="InterPro" id="IPR027385">
    <property type="entry name" value="Beta-barrel_OMP"/>
</dbReference>
<keyword evidence="1" id="KW-0732">Signal</keyword>
<reference evidence="3" key="1">
    <citation type="submission" date="2018-06" db="EMBL/GenBank/DDBJ databases">
        <authorList>
            <person name="Zhirakovskaya E."/>
        </authorList>
    </citation>
    <scope>NUCLEOTIDE SEQUENCE</scope>
</reference>
<accession>A0A3B0RX73</accession>
<evidence type="ECO:0000313" key="3">
    <source>
        <dbReference type="EMBL" id="VAV98504.1"/>
    </source>
</evidence>